<dbReference type="Proteomes" id="UP000001075">
    <property type="component" value="Unassembled WGS sequence"/>
</dbReference>
<accession>G3H4G2</accession>
<dbReference type="AlphaFoldDB" id="G3H4G2"/>
<protein>
    <submittedName>
        <fullName evidence="1">NACHT and WD repeat domain-containing protein 1</fullName>
    </submittedName>
</protein>
<name>G3H4G2_CRIGR</name>
<dbReference type="PANTHER" id="PTHR45013">
    <property type="entry name" value="NACHT DOMAIN- AND WD REPEAT-CONTAINING PROTEIN 1"/>
    <property type="match status" value="1"/>
</dbReference>
<proteinExistence type="predicted"/>
<reference evidence="2" key="1">
    <citation type="journal article" date="2011" name="Nat. Biotechnol.">
        <title>The genomic sequence of the Chinese hamster ovary (CHO)-K1 cell line.</title>
        <authorList>
            <person name="Xu X."/>
            <person name="Nagarajan H."/>
            <person name="Lewis N.E."/>
            <person name="Pan S."/>
            <person name="Cai Z."/>
            <person name="Liu X."/>
            <person name="Chen W."/>
            <person name="Xie M."/>
            <person name="Wang W."/>
            <person name="Hammond S."/>
            <person name="Andersen M.R."/>
            <person name="Neff N."/>
            <person name="Passarelli B."/>
            <person name="Koh W."/>
            <person name="Fan H.C."/>
            <person name="Wang J."/>
            <person name="Gui Y."/>
            <person name="Lee K.H."/>
            <person name="Betenbaugh M.J."/>
            <person name="Quake S.R."/>
            <person name="Famili I."/>
            <person name="Palsson B.O."/>
            <person name="Wang J."/>
        </authorList>
    </citation>
    <scope>NUCLEOTIDE SEQUENCE [LARGE SCALE GENOMIC DNA]</scope>
    <source>
        <strain evidence="2">CHO K1 cell line</strain>
    </source>
</reference>
<evidence type="ECO:0000313" key="2">
    <source>
        <dbReference type="Proteomes" id="UP000001075"/>
    </source>
</evidence>
<gene>
    <name evidence="1" type="ORF">I79_005163</name>
</gene>
<dbReference type="PANTHER" id="PTHR45013:SF1">
    <property type="entry name" value="NACHT DOMAIN- AND WD REPEAT-CONTAINING PROTEIN 1"/>
    <property type="match status" value="1"/>
</dbReference>
<evidence type="ECO:0000313" key="1">
    <source>
        <dbReference type="EMBL" id="EGV97504.1"/>
    </source>
</evidence>
<dbReference type="InterPro" id="IPR043365">
    <property type="entry name" value="NWD1"/>
</dbReference>
<dbReference type="EMBL" id="JH000137">
    <property type="protein sequence ID" value="EGV97504.1"/>
    <property type="molecule type" value="Genomic_DNA"/>
</dbReference>
<sequence length="157" mass="17186">MNWISCRGISGSIEDLLDDFDMCAPHMDSPEVSLVREALQLCRPAVELRGMGECPGLTGGCALHCSLETSETLSSQGTVKLIFTNLHLHLSVIYSSAHPSTQPSVYPSTHLPINPPTFHSFLIHPPTRPPIHPFVCLLLYPPTVSLSCLTPQPLLQY</sequence>
<dbReference type="InParanoid" id="G3H4G2"/>
<dbReference type="STRING" id="10029.G3H4G2"/>
<organism evidence="1 2">
    <name type="scientific">Cricetulus griseus</name>
    <name type="common">Chinese hamster</name>
    <name type="synonym">Cricetulus barabensis griseus</name>
    <dbReference type="NCBI Taxonomy" id="10029"/>
    <lineage>
        <taxon>Eukaryota</taxon>
        <taxon>Metazoa</taxon>
        <taxon>Chordata</taxon>
        <taxon>Craniata</taxon>
        <taxon>Vertebrata</taxon>
        <taxon>Euteleostomi</taxon>
        <taxon>Mammalia</taxon>
        <taxon>Eutheria</taxon>
        <taxon>Euarchontoglires</taxon>
        <taxon>Glires</taxon>
        <taxon>Rodentia</taxon>
        <taxon>Myomorpha</taxon>
        <taxon>Muroidea</taxon>
        <taxon>Cricetidae</taxon>
        <taxon>Cricetinae</taxon>
        <taxon>Cricetulus</taxon>
    </lineage>
</organism>